<dbReference type="PROSITE" id="PS50887">
    <property type="entry name" value="GGDEF"/>
    <property type="match status" value="1"/>
</dbReference>
<dbReference type="RefSeq" id="WP_015794791.1">
    <property type="nucleotide sequence ID" value="NC_013131.1"/>
</dbReference>
<dbReference type="NCBIfam" id="TIGR00254">
    <property type="entry name" value="GGDEF"/>
    <property type="match status" value="1"/>
</dbReference>
<feature type="domain" description="GGDEF" evidence="3">
    <location>
        <begin position="329"/>
        <end position="459"/>
    </location>
</feature>
<dbReference type="STRING" id="479433.Caci_6208"/>
<accession>C7QII5</accession>
<feature type="transmembrane region" description="Helical" evidence="2">
    <location>
        <begin position="218"/>
        <end position="235"/>
    </location>
</feature>
<dbReference type="SMART" id="SM00267">
    <property type="entry name" value="GGDEF"/>
    <property type="match status" value="1"/>
</dbReference>
<dbReference type="PANTHER" id="PTHR45138">
    <property type="entry name" value="REGULATORY COMPONENTS OF SENSORY TRANSDUCTION SYSTEM"/>
    <property type="match status" value="1"/>
</dbReference>
<keyword evidence="2" id="KW-0472">Membrane</keyword>
<dbReference type="AlphaFoldDB" id="C7QII5"/>
<evidence type="ECO:0000256" key="2">
    <source>
        <dbReference type="SAM" id="Phobius"/>
    </source>
</evidence>
<evidence type="ECO:0000313" key="5">
    <source>
        <dbReference type="Proteomes" id="UP000000851"/>
    </source>
</evidence>
<evidence type="ECO:0000313" key="4">
    <source>
        <dbReference type="EMBL" id="ACU75062.1"/>
    </source>
</evidence>
<dbReference type="HOGENOM" id="CLU_584872_0_0_11"/>
<feature type="transmembrane region" description="Helical" evidence="2">
    <location>
        <begin position="240"/>
        <end position="258"/>
    </location>
</feature>
<feature type="transmembrane region" description="Helical" evidence="2">
    <location>
        <begin position="164"/>
        <end position="186"/>
    </location>
</feature>
<dbReference type="FunFam" id="3.30.70.270:FF:000001">
    <property type="entry name" value="Diguanylate cyclase domain protein"/>
    <property type="match status" value="1"/>
</dbReference>
<dbReference type="InterPro" id="IPR000160">
    <property type="entry name" value="GGDEF_dom"/>
</dbReference>
<evidence type="ECO:0000259" key="3">
    <source>
        <dbReference type="PROSITE" id="PS50887"/>
    </source>
</evidence>
<keyword evidence="2" id="KW-1133">Transmembrane helix</keyword>
<feature type="region of interest" description="Disordered" evidence="1">
    <location>
        <begin position="1"/>
        <end position="118"/>
    </location>
</feature>
<evidence type="ECO:0000256" key="1">
    <source>
        <dbReference type="SAM" id="MobiDB-lite"/>
    </source>
</evidence>
<gene>
    <name evidence="4" type="ordered locus">Caci_6208</name>
</gene>
<dbReference type="SUPFAM" id="SSF55073">
    <property type="entry name" value="Nucleotide cyclase"/>
    <property type="match status" value="1"/>
</dbReference>
<dbReference type="OrthoDB" id="23692at2"/>
<dbReference type="GO" id="GO:0005886">
    <property type="term" value="C:plasma membrane"/>
    <property type="evidence" value="ECO:0007669"/>
    <property type="project" value="TreeGrafter"/>
</dbReference>
<dbReference type="Gene3D" id="3.30.70.270">
    <property type="match status" value="1"/>
</dbReference>
<feature type="compositionally biased region" description="Basic and acidic residues" evidence="1">
    <location>
        <begin position="40"/>
        <end position="68"/>
    </location>
</feature>
<dbReference type="KEGG" id="cai:Caci_6208"/>
<dbReference type="EMBL" id="CP001700">
    <property type="protein sequence ID" value="ACU75062.1"/>
    <property type="molecule type" value="Genomic_DNA"/>
</dbReference>
<feature type="transmembrane region" description="Helical" evidence="2">
    <location>
        <begin position="140"/>
        <end position="158"/>
    </location>
</feature>
<sequence length="467" mass="50639">MSAERSGEGEPRSSPTTSKRPAVQPSAADRPTEPPPYDTEADRADRADRSDRPASDRSDRSDRPDRSVADQPFESSSKPPRAIHPPQLGGAHRFPKDPAGPAIRQRRFRRPHVRHTSVTTVWQQSEEESRQFATRFAGQLLVIGAALGTALTFLLSVQTGAFSVGWYVDVVTGAVAAAWGLVYILMPRPAPDAVLRATPAIAALLITFTLAFNHSNAVDGMLLLSWPLLFAAYLLPRRTAYWTLGIVAACLTVIFVAGTGPGRFAAWIETTTSMALTLVVILRVREQADRLKQALAEQASTDPLTGLSNRRAFDEALEREAARQRRTRAPLSLLAVDVDHFKKINDTWGHAAGDDTLAALGDLLPRLVRADDTVSRVGGEEFGVLLPDCPAPQARARADALRAEVWAASRGWSHPVTVSVGVATVPDSADALQDLVVAADMALYAAKESGRDRVRVAPLIRRRDELP</sequence>
<keyword evidence="2" id="KW-0812">Transmembrane</keyword>
<dbReference type="GO" id="GO:0043709">
    <property type="term" value="P:cell adhesion involved in single-species biofilm formation"/>
    <property type="evidence" value="ECO:0007669"/>
    <property type="project" value="TreeGrafter"/>
</dbReference>
<reference evidence="4 5" key="1">
    <citation type="journal article" date="2009" name="Stand. Genomic Sci.">
        <title>Complete genome sequence of Catenulispora acidiphila type strain (ID 139908).</title>
        <authorList>
            <person name="Copeland A."/>
            <person name="Lapidus A."/>
            <person name="Glavina Del Rio T."/>
            <person name="Nolan M."/>
            <person name="Lucas S."/>
            <person name="Chen F."/>
            <person name="Tice H."/>
            <person name="Cheng J.F."/>
            <person name="Bruce D."/>
            <person name="Goodwin L."/>
            <person name="Pitluck S."/>
            <person name="Mikhailova N."/>
            <person name="Pati A."/>
            <person name="Ivanova N."/>
            <person name="Mavromatis K."/>
            <person name="Chen A."/>
            <person name="Palaniappan K."/>
            <person name="Chain P."/>
            <person name="Land M."/>
            <person name="Hauser L."/>
            <person name="Chang Y.J."/>
            <person name="Jeffries C.D."/>
            <person name="Chertkov O."/>
            <person name="Brettin T."/>
            <person name="Detter J.C."/>
            <person name="Han C."/>
            <person name="Ali Z."/>
            <person name="Tindall B.J."/>
            <person name="Goker M."/>
            <person name="Bristow J."/>
            <person name="Eisen J.A."/>
            <person name="Markowitz V."/>
            <person name="Hugenholtz P."/>
            <person name="Kyrpides N.C."/>
            <person name="Klenk H.P."/>
        </authorList>
    </citation>
    <scope>NUCLEOTIDE SEQUENCE [LARGE SCALE GENOMIC DNA]</scope>
    <source>
        <strain evidence="5">DSM 44928 / JCM 14897 / NBRC 102108 / NRRL B-24433 / ID139908</strain>
    </source>
</reference>
<name>C7QII5_CATAD</name>
<dbReference type="Proteomes" id="UP000000851">
    <property type="component" value="Chromosome"/>
</dbReference>
<dbReference type="CDD" id="cd01949">
    <property type="entry name" value="GGDEF"/>
    <property type="match status" value="1"/>
</dbReference>
<dbReference type="PANTHER" id="PTHR45138:SF9">
    <property type="entry name" value="DIGUANYLATE CYCLASE DGCM-RELATED"/>
    <property type="match status" value="1"/>
</dbReference>
<protein>
    <submittedName>
        <fullName evidence="4">Diguanylate cyclase</fullName>
    </submittedName>
</protein>
<feature type="compositionally biased region" description="Basic residues" evidence="1">
    <location>
        <begin position="104"/>
        <end position="115"/>
    </location>
</feature>
<feature type="compositionally biased region" description="Basic and acidic residues" evidence="1">
    <location>
        <begin position="1"/>
        <end position="11"/>
    </location>
</feature>
<keyword evidence="5" id="KW-1185">Reference proteome</keyword>
<dbReference type="InterPro" id="IPR043128">
    <property type="entry name" value="Rev_trsase/Diguanyl_cyclase"/>
</dbReference>
<dbReference type="InParanoid" id="C7QII5"/>
<organism evidence="4 5">
    <name type="scientific">Catenulispora acidiphila (strain DSM 44928 / JCM 14897 / NBRC 102108 / NRRL B-24433 / ID139908)</name>
    <dbReference type="NCBI Taxonomy" id="479433"/>
    <lineage>
        <taxon>Bacteria</taxon>
        <taxon>Bacillati</taxon>
        <taxon>Actinomycetota</taxon>
        <taxon>Actinomycetes</taxon>
        <taxon>Catenulisporales</taxon>
        <taxon>Catenulisporaceae</taxon>
        <taxon>Catenulispora</taxon>
    </lineage>
</organism>
<dbReference type="InterPro" id="IPR050469">
    <property type="entry name" value="Diguanylate_Cyclase"/>
</dbReference>
<feature type="transmembrane region" description="Helical" evidence="2">
    <location>
        <begin position="264"/>
        <end position="284"/>
    </location>
</feature>
<proteinExistence type="predicted"/>
<dbReference type="InterPro" id="IPR029787">
    <property type="entry name" value="Nucleotide_cyclase"/>
</dbReference>
<dbReference type="GO" id="GO:0052621">
    <property type="term" value="F:diguanylate cyclase activity"/>
    <property type="evidence" value="ECO:0007669"/>
    <property type="project" value="TreeGrafter"/>
</dbReference>
<dbReference type="eggNOG" id="COG2199">
    <property type="taxonomic scope" value="Bacteria"/>
</dbReference>
<dbReference type="Pfam" id="PF00990">
    <property type="entry name" value="GGDEF"/>
    <property type="match status" value="1"/>
</dbReference>
<dbReference type="GO" id="GO:1902201">
    <property type="term" value="P:negative regulation of bacterial-type flagellum-dependent cell motility"/>
    <property type="evidence" value="ECO:0007669"/>
    <property type="project" value="TreeGrafter"/>
</dbReference>
<feature type="transmembrane region" description="Helical" evidence="2">
    <location>
        <begin position="193"/>
        <end position="212"/>
    </location>
</feature>